<dbReference type="PANTHER" id="PTHR12147:SF56">
    <property type="entry name" value="AMINOPEPTIDASE YDR415C-RELATED"/>
    <property type="match status" value="1"/>
</dbReference>
<evidence type="ECO:0000256" key="2">
    <source>
        <dbReference type="ARBA" id="ARBA00022670"/>
    </source>
</evidence>
<reference evidence="8 9" key="1">
    <citation type="submission" date="2019-03" db="EMBL/GenBank/DDBJ databases">
        <title>Genomic Encyclopedia of Archaeal and Bacterial Type Strains, Phase II (KMG-II): from individual species to whole genera.</title>
        <authorList>
            <person name="Goeker M."/>
        </authorList>
    </citation>
    <scope>NUCLEOTIDE SEQUENCE [LARGE SCALE GENOMIC DNA]</scope>
    <source>
        <strain evidence="8 9">DSM 19034</strain>
    </source>
</reference>
<dbReference type="GO" id="GO:0006508">
    <property type="term" value="P:proteolysis"/>
    <property type="evidence" value="ECO:0007669"/>
    <property type="project" value="UniProtKB-KW"/>
</dbReference>
<evidence type="ECO:0000259" key="7">
    <source>
        <dbReference type="Pfam" id="PF04389"/>
    </source>
</evidence>
<evidence type="ECO:0000256" key="6">
    <source>
        <dbReference type="ARBA" id="ARBA00022833"/>
    </source>
</evidence>
<comment type="caution">
    <text evidence="8">The sequence shown here is derived from an EMBL/GenBank/DDBJ whole genome shotgun (WGS) entry which is preliminary data.</text>
</comment>
<evidence type="ECO:0000256" key="1">
    <source>
        <dbReference type="ARBA" id="ARBA00022438"/>
    </source>
</evidence>
<keyword evidence="1" id="KW-0031">Aminopeptidase</keyword>
<evidence type="ECO:0000256" key="4">
    <source>
        <dbReference type="ARBA" id="ARBA00022729"/>
    </source>
</evidence>
<keyword evidence="6" id="KW-0862">Zinc</keyword>
<keyword evidence="5" id="KW-0378">Hydrolase</keyword>
<dbReference type="EMBL" id="SNWM01000002">
    <property type="protein sequence ID" value="TDO22686.1"/>
    <property type="molecule type" value="Genomic_DNA"/>
</dbReference>
<dbReference type="Gene3D" id="3.50.30.30">
    <property type="match status" value="1"/>
</dbReference>
<keyword evidence="3" id="KW-0479">Metal-binding</keyword>
<dbReference type="InterPro" id="IPR046450">
    <property type="entry name" value="PA_dom_sf"/>
</dbReference>
<dbReference type="Proteomes" id="UP000295499">
    <property type="component" value="Unassembled WGS sequence"/>
</dbReference>
<dbReference type="InterPro" id="IPR007484">
    <property type="entry name" value="Peptidase_M28"/>
</dbReference>
<keyword evidence="9" id="KW-1185">Reference proteome</keyword>
<dbReference type="RefSeq" id="WP_243732264.1">
    <property type="nucleotide sequence ID" value="NZ_SNWM01000002.1"/>
</dbReference>
<evidence type="ECO:0000313" key="8">
    <source>
        <dbReference type="EMBL" id="TDO22686.1"/>
    </source>
</evidence>
<dbReference type="PANTHER" id="PTHR12147">
    <property type="entry name" value="METALLOPEPTIDASE M28 FAMILY MEMBER"/>
    <property type="match status" value="1"/>
</dbReference>
<name>A0A4R6IL67_9SPHI</name>
<keyword evidence="4" id="KW-0732">Signal</keyword>
<accession>A0A4R6IL67</accession>
<dbReference type="CDD" id="cd05660">
    <property type="entry name" value="M28_like_PA"/>
    <property type="match status" value="1"/>
</dbReference>
<dbReference type="AlphaFoldDB" id="A0A4R6IL67"/>
<dbReference type="SUPFAM" id="SSF52025">
    <property type="entry name" value="PA domain"/>
    <property type="match status" value="1"/>
</dbReference>
<dbReference type="GO" id="GO:0046872">
    <property type="term" value="F:metal ion binding"/>
    <property type="evidence" value="ECO:0007669"/>
    <property type="project" value="UniProtKB-KW"/>
</dbReference>
<dbReference type="Pfam" id="PF04389">
    <property type="entry name" value="Peptidase_M28"/>
    <property type="match status" value="1"/>
</dbReference>
<feature type="domain" description="Peptidase M28" evidence="7">
    <location>
        <begin position="355"/>
        <end position="567"/>
    </location>
</feature>
<evidence type="ECO:0000256" key="5">
    <source>
        <dbReference type="ARBA" id="ARBA00022801"/>
    </source>
</evidence>
<evidence type="ECO:0000313" key="9">
    <source>
        <dbReference type="Proteomes" id="UP000295499"/>
    </source>
</evidence>
<keyword evidence="2" id="KW-0645">Protease</keyword>
<dbReference type="SUPFAM" id="SSF53187">
    <property type="entry name" value="Zn-dependent exopeptidases"/>
    <property type="match status" value="1"/>
</dbReference>
<dbReference type="CDD" id="cd04821">
    <property type="entry name" value="PA_M28_1_2"/>
    <property type="match status" value="1"/>
</dbReference>
<dbReference type="GO" id="GO:0004180">
    <property type="term" value="F:carboxypeptidase activity"/>
    <property type="evidence" value="ECO:0007669"/>
    <property type="project" value="UniProtKB-KW"/>
</dbReference>
<dbReference type="GO" id="GO:0008235">
    <property type="term" value="F:metalloexopeptidase activity"/>
    <property type="evidence" value="ECO:0007669"/>
    <property type="project" value="InterPro"/>
</dbReference>
<organism evidence="8 9">
    <name type="scientific">Pedobacter duraquae</name>
    <dbReference type="NCBI Taxonomy" id="425511"/>
    <lineage>
        <taxon>Bacteria</taxon>
        <taxon>Pseudomonadati</taxon>
        <taxon>Bacteroidota</taxon>
        <taxon>Sphingobacteriia</taxon>
        <taxon>Sphingobacteriales</taxon>
        <taxon>Sphingobacteriaceae</taxon>
        <taxon>Pedobacter</taxon>
    </lineage>
</organism>
<gene>
    <name evidence="8" type="ORF">CLV32_1667</name>
</gene>
<dbReference type="InterPro" id="IPR045175">
    <property type="entry name" value="M28_fam"/>
</dbReference>
<dbReference type="Gene3D" id="3.40.630.10">
    <property type="entry name" value="Zn peptidases"/>
    <property type="match status" value="1"/>
</dbReference>
<sequence length="604" mass="66616">MQAAKDKSISLAFNNCPVSGRKITKTRLHFILDSLILEAEFIKAMVNSRLKKILKQHSSAIVLFFFLFQYAAVQAQNQQFVPDSIAVKTINETSFAKHITVLASDEFKGRKPFTIGEVKSINYLKTEFEKLGLKPGNGDSFFQQVPMVDIKSVPEGQLVIKGAGGTVSANYLTEFVAGTKHVLQKVGLASSPIVFAGYGIVAPEYNWNDYAGLDVKGKTVVVMINDPGLRDSTLFKGKNMTYYGRWTYKFEEAARQGAAGILIIHDDIPAGYPWSVVRSGWSKSKLQLETADQNKSRALVEGWISMDIAKQMLKLAGKNENLLSMATKRGFKPVDLGLTTSLTINTTIKRSVSNNVLAVIPGVKRPDEALIYSAHWDHFGVGEIVKGDSVYHGAVDNATGVAALLEIAAAFKQSPIPPERSILFISFTGEEQGLLGSEYYASHPVFSVEKSVADINMDMMGLAGKTKDIVVYGYGQSDLEDYAKASAAKQGRVIVPDPVPSSGLYYRSDHFNFAKVGIPSFFSGSGVDNIQYGKAYGMKQADDYIKTRYHSPQDNFDPKTWDMGGMVEDVRLLFDMGYQMSQETLFPQWKTGSEFKKIREKTGN</sequence>
<evidence type="ECO:0000256" key="3">
    <source>
        <dbReference type="ARBA" id="ARBA00022723"/>
    </source>
</evidence>
<proteinExistence type="predicted"/>
<keyword evidence="8" id="KW-0121">Carboxypeptidase</keyword>
<dbReference type="GO" id="GO:0004177">
    <property type="term" value="F:aminopeptidase activity"/>
    <property type="evidence" value="ECO:0007669"/>
    <property type="project" value="UniProtKB-KW"/>
</dbReference>
<protein>
    <submittedName>
        <fullName evidence="8">Zn-dependent M28 family amino/carboxypeptidase</fullName>
    </submittedName>
</protein>